<protein>
    <submittedName>
        <fullName evidence="1">Uncharacterized protein</fullName>
    </submittedName>
</protein>
<accession>A0A8C0WD40</accession>
<reference evidence="1" key="1">
    <citation type="submission" date="2023-09" db="UniProtKB">
        <authorList>
            <consortium name="Ensembl"/>
        </authorList>
    </citation>
    <scope>IDENTIFICATION</scope>
</reference>
<dbReference type="GO" id="GO:0016042">
    <property type="term" value="P:lipid catabolic process"/>
    <property type="evidence" value="ECO:0007669"/>
    <property type="project" value="InterPro"/>
</dbReference>
<dbReference type="GO" id="GO:0004623">
    <property type="term" value="F:phospholipase A2 activity"/>
    <property type="evidence" value="ECO:0007669"/>
    <property type="project" value="InterPro"/>
</dbReference>
<dbReference type="AlphaFoldDB" id="A0A8C0WD40"/>
<dbReference type="InterPro" id="IPR010711">
    <property type="entry name" value="PLA2G12"/>
</dbReference>
<evidence type="ECO:0000313" key="1">
    <source>
        <dbReference type="Ensembl" id="ENSCCNP00000008868.1"/>
    </source>
</evidence>
<dbReference type="GO" id="GO:0005576">
    <property type="term" value="C:extracellular region"/>
    <property type="evidence" value="ECO:0007669"/>
    <property type="project" value="InterPro"/>
</dbReference>
<dbReference type="Pfam" id="PF06951">
    <property type="entry name" value="PLA2G12"/>
    <property type="match status" value="1"/>
</dbReference>
<dbReference type="Ensembl" id="ENSCCNT00000011686.1">
    <property type="protein sequence ID" value="ENSCCNP00000008868.1"/>
    <property type="gene ID" value="ENSCCNG00000009379.1"/>
</dbReference>
<sequence>MLLLREPWGLYEGHPAWLDVAWLYGWSCPPSLLLPSCSSWLLLSGRRQEQEQAQLTNWRAILKTIGNNSHMIDMYLNATLDVFGSKDGLCQYKCSDGTKPLPCQRDVVLHCLVFILTSSSFPCKVLQSTQDEL</sequence>
<organism evidence="1">
    <name type="scientific">Castor canadensis</name>
    <name type="common">American beaver</name>
    <dbReference type="NCBI Taxonomy" id="51338"/>
    <lineage>
        <taxon>Eukaryota</taxon>
        <taxon>Metazoa</taxon>
        <taxon>Chordata</taxon>
        <taxon>Craniata</taxon>
        <taxon>Vertebrata</taxon>
        <taxon>Euteleostomi</taxon>
        <taxon>Mammalia</taxon>
        <taxon>Eutheria</taxon>
        <taxon>Euarchontoglires</taxon>
        <taxon>Glires</taxon>
        <taxon>Rodentia</taxon>
        <taxon>Castorimorpha</taxon>
        <taxon>Castoridae</taxon>
        <taxon>Castor</taxon>
    </lineage>
</organism>
<proteinExistence type="predicted"/>
<dbReference type="PANTHER" id="PTHR12824">
    <property type="entry name" value="GROUP XII SECRETORY PHOSPHOLIPASE A2 FAMILY MEMBER"/>
    <property type="match status" value="1"/>
</dbReference>
<dbReference type="GO" id="GO:0005509">
    <property type="term" value="F:calcium ion binding"/>
    <property type="evidence" value="ECO:0007669"/>
    <property type="project" value="InterPro"/>
</dbReference>
<name>A0A8C0WD40_CASCN</name>
<dbReference type="PANTHER" id="PTHR12824:SF7">
    <property type="entry name" value="GROUP XIIA SECRETORY PHOSPHOLIPASE A2"/>
    <property type="match status" value="1"/>
</dbReference>